<organism evidence="1 2">
    <name type="scientific">Melipona bicolor</name>
    <dbReference type="NCBI Taxonomy" id="60889"/>
    <lineage>
        <taxon>Eukaryota</taxon>
        <taxon>Metazoa</taxon>
        <taxon>Ecdysozoa</taxon>
        <taxon>Arthropoda</taxon>
        <taxon>Hexapoda</taxon>
        <taxon>Insecta</taxon>
        <taxon>Pterygota</taxon>
        <taxon>Neoptera</taxon>
        <taxon>Endopterygota</taxon>
        <taxon>Hymenoptera</taxon>
        <taxon>Apocrita</taxon>
        <taxon>Aculeata</taxon>
        <taxon>Apoidea</taxon>
        <taxon>Anthophila</taxon>
        <taxon>Apidae</taxon>
        <taxon>Melipona</taxon>
    </lineage>
</organism>
<accession>A0AA40FN31</accession>
<comment type="caution">
    <text evidence="1">The sequence shown here is derived from an EMBL/GenBank/DDBJ whole genome shotgun (WGS) entry which is preliminary data.</text>
</comment>
<keyword evidence="2" id="KW-1185">Reference proteome</keyword>
<evidence type="ECO:0000313" key="2">
    <source>
        <dbReference type="Proteomes" id="UP001177670"/>
    </source>
</evidence>
<protein>
    <submittedName>
        <fullName evidence="1">Uncharacterized protein</fullName>
    </submittedName>
</protein>
<proteinExistence type="predicted"/>
<dbReference type="Proteomes" id="UP001177670">
    <property type="component" value="Unassembled WGS sequence"/>
</dbReference>
<dbReference type="EMBL" id="JAHYIQ010000023">
    <property type="protein sequence ID" value="KAK1122142.1"/>
    <property type="molecule type" value="Genomic_DNA"/>
</dbReference>
<sequence length="71" mass="8603">MTLDELQEMQDDLLQKIWMLTLENDMYERYLTRQDPQGLRSKEYNPLLISSKSVIYKTDKIYKSIEIFIKP</sequence>
<reference evidence="1" key="1">
    <citation type="submission" date="2021-10" db="EMBL/GenBank/DDBJ databases">
        <title>Melipona bicolor Genome sequencing and assembly.</title>
        <authorList>
            <person name="Araujo N.S."/>
            <person name="Arias M.C."/>
        </authorList>
    </citation>
    <scope>NUCLEOTIDE SEQUENCE</scope>
    <source>
        <strain evidence="1">USP_2M_L1-L4_2017</strain>
        <tissue evidence="1">Whole body</tissue>
    </source>
</reference>
<dbReference type="AlphaFoldDB" id="A0AA40FN31"/>
<gene>
    <name evidence="1" type="ORF">K0M31_009370</name>
</gene>
<name>A0AA40FN31_9HYME</name>
<evidence type="ECO:0000313" key="1">
    <source>
        <dbReference type="EMBL" id="KAK1122142.1"/>
    </source>
</evidence>